<name>A0AAD5VYR2_9AGAR</name>
<dbReference type="EMBL" id="JANIEX010000331">
    <property type="protein sequence ID" value="KAJ3568671.1"/>
    <property type="molecule type" value="Genomic_DNA"/>
</dbReference>
<keyword evidence="3" id="KW-1185">Reference proteome</keyword>
<evidence type="ECO:0000256" key="1">
    <source>
        <dbReference type="SAM" id="MobiDB-lite"/>
    </source>
</evidence>
<dbReference type="AlphaFoldDB" id="A0AAD5VYR2"/>
<feature type="compositionally biased region" description="Basic residues" evidence="1">
    <location>
        <begin position="148"/>
        <end position="159"/>
    </location>
</feature>
<evidence type="ECO:0000313" key="3">
    <source>
        <dbReference type="Proteomes" id="UP001213000"/>
    </source>
</evidence>
<dbReference type="Proteomes" id="UP001213000">
    <property type="component" value="Unassembled WGS sequence"/>
</dbReference>
<proteinExistence type="predicted"/>
<evidence type="ECO:0000313" key="2">
    <source>
        <dbReference type="EMBL" id="KAJ3568671.1"/>
    </source>
</evidence>
<accession>A0AAD5VYR2</accession>
<reference evidence="2" key="1">
    <citation type="submission" date="2022-07" db="EMBL/GenBank/DDBJ databases">
        <title>Genome Sequence of Leucocoprinus birnbaumii.</title>
        <authorList>
            <person name="Buettner E."/>
        </authorList>
    </citation>
    <scope>NUCLEOTIDE SEQUENCE</scope>
    <source>
        <strain evidence="2">VT141</strain>
    </source>
</reference>
<protein>
    <submittedName>
        <fullName evidence="2">Uncharacterized protein</fullName>
    </submittedName>
</protein>
<sequence>MYQKVPKLHYQVGKDADGSDRFITAICAVLSTQFAKLMKKGLELEESASALDLYESEEFIQSVGLQHNSDSSELSDLEDDEDSISKPLTHEEVAQMNKDKHIALADRSKDTYFLEKDLLNNAPSSTSASDSDDVEPKKPYFQPSTTRGKSKTRAKRSIKNRQQTRQGRIPRPRVHAASVNAAIEKAIPTALNREGLAIQNGGYVADNWATPPPVPLSQVVKDHGDAVREESLRAGVEERVEAGLAVEDGRLHDLQYYIDRKYKVIEWDGIETIPLLDDHDHVFMVLAGRPKSPKYLSACDGLYDLITDTLTTASANPKFPDKFCQHKRGDYVTLDTGVAYSQGMTTLSNRSLTTVVQGTADKILSSKLTDRVLGHLESTHAKFGPKLYAFTRRYCLNKRSFYVCASANSGPNALTTRHTDEMNLGFAWCGIVNVGDFDPILGRHLVLEELRYVVQFPPGSSILLPLACIHHCNTTIQDTEKRAALTFYNPGGMFRYVDNHWMTEKQLWRKDKPHFIVNQMKKATRYQSLLSFQM</sequence>
<organism evidence="2 3">
    <name type="scientific">Leucocoprinus birnbaumii</name>
    <dbReference type="NCBI Taxonomy" id="56174"/>
    <lineage>
        <taxon>Eukaryota</taxon>
        <taxon>Fungi</taxon>
        <taxon>Dikarya</taxon>
        <taxon>Basidiomycota</taxon>
        <taxon>Agaricomycotina</taxon>
        <taxon>Agaricomycetes</taxon>
        <taxon>Agaricomycetidae</taxon>
        <taxon>Agaricales</taxon>
        <taxon>Agaricineae</taxon>
        <taxon>Agaricaceae</taxon>
        <taxon>Leucocoprinus</taxon>
    </lineage>
</organism>
<comment type="caution">
    <text evidence="2">The sequence shown here is derived from an EMBL/GenBank/DDBJ whole genome shotgun (WGS) entry which is preliminary data.</text>
</comment>
<feature type="region of interest" description="Disordered" evidence="1">
    <location>
        <begin position="123"/>
        <end position="174"/>
    </location>
</feature>
<gene>
    <name evidence="2" type="ORF">NP233_g5557</name>
</gene>
<dbReference type="Gene3D" id="3.60.130.30">
    <property type="match status" value="1"/>
</dbReference>